<feature type="compositionally biased region" description="Basic and acidic residues" evidence="1">
    <location>
        <begin position="18"/>
        <end position="29"/>
    </location>
</feature>
<reference evidence="2 3" key="1">
    <citation type="submission" date="2015-12" db="EMBL/GenBank/DDBJ databases">
        <title>The genome of Folsomia candida.</title>
        <authorList>
            <person name="Faddeeva A."/>
            <person name="Derks M.F."/>
            <person name="Anvar Y."/>
            <person name="Smit S."/>
            <person name="Van Straalen N."/>
            <person name="Roelofs D."/>
        </authorList>
    </citation>
    <scope>NUCLEOTIDE SEQUENCE [LARGE SCALE GENOMIC DNA]</scope>
    <source>
        <strain evidence="2 3">VU population</strain>
        <tissue evidence="2">Whole body</tissue>
    </source>
</reference>
<feature type="region of interest" description="Disordered" evidence="1">
    <location>
        <begin position="1"/>
        <end position="45"/>
    </location>
</feature>
<feature type="region of interest" description="Disordered" evidence="1">
    <location>
        <begin position="73"/>
        <end position="105"/>
    </location>
</feature>
<comment type="caution">
    <text evidence="2">The sequence shown here is derived from an EMBL/GenBank/DDBJ whole genome shotgun (WGS) entry which is preliminary data.</text>
</comment>
<feature type="non-terminal residue" evidence="2">
    <location>
        <position position="1"/>
    </location>
</feature>
<feature type="compositionally biased region" description="Basic and acidic residues" evidence="1">
    <location>
        <begin position="1"/>
        <end position="11"/>
    </location>
</feature>
<organism evidence="2 3">
    <name type="scientific">Folsomia candida</name>
    <name type="common">Springtail</name>
    <dbReference type="NCBI Taxonomy" id="158441"/>
    <lineage>
        <taxon>Eukaryota</taxon>
        <taxon>Metazoa</taxon>
        <taxon>Ecdysozoa</taxon>
        <taxon>Arthropoda</taxon>
        <taxon>Hexapoda</taxon>
        <taxon>Collembola</taxon>
        <taxon>Entomobryomorpha</taxon>
        <taxon>Isotomoidea</taxon>
        <taxon>Isotomidae</taxon>
        <taxon>Proisotominae</taxon>
        <taxon>Folsomia</taxon>
    </lineage>
</organism>
<sequence>KGRKVSTDPKPGESPFDTTKRLKENERKRLSYAKPANRTKTLTRQKIYNAKEDVKVRRRELVTTDEYREKRLAQQNSEEAKQLRRERQSTDEFKKKRNEKDREKYRTDENFRNRIKAKSYEYNRMRVENGLPLHTTKLDDNALLEWLDLHPNVGLLHAGVSFEEYVKSLTLNDLQKEFPEFVSDTFLKKKDYCVYINTFFDWEQVKGKTLGEIEKIVRAAEDDKTKKMGIYVGKYGGGQKSRPGHKYEGACFEFLEENEGSVGFTTFIINCNVGCIKTASGEKLRQLVTDSEAFASKLEAFIIEFGFSREIHPFQGMRQFLINKKREPLDEKSIKNAQRLAKQASIFDFSAKKEYRAEGDQEFLWKANAPFFFKERLLTSAQKTRDVIVIS</sequence>
<dbReference type="AlphaFoldDB" id="A0A226EP91"/>
<accession>A0A226EP91</accession>
<keyword evidence="3" id="KW-1185">Reference proteome</keyword>
<protein>
    <submittedName>
        <fullName evidence="2">Uncharacterized protein</fullName>
    </submittedName>
</protein>
<evidence type="ECO:0000256" key="1">
    <source>
        <dbReference type="SAM" id="MobiDB-lite"/>
    </source>
</evidence>
<evidence type="ECO:0000313" key="3">
    <source>
        <dbReference type="Proteomes" id="UP000198287"/>
    </source>
</evidence>
<evidence type="ECO:0000313" key="2">
    <source>
        <dbReference type="EMBL" id="OXA58386.1"/>
    </source>
</evidence>
<gene>
    <name evidence="2" type="ORF">Fcan01_07155</name>
</gene>
<dbReference type="EMBL" id="LNIX01000003">
    <property type="protein sequence ID" value="OXA58386.1"/>
    <property type="molecule type" value="Genomic_DNA"/>
</dbReference>
<dbReference type="Proteomes" id="UP000198287">
    <property type="component" value="Unassembled WGS sequence"/>
</dbReference>
<proteinExistence type="predicted"/>
<name>A0A226EP91_FOLCA</name>